<dbReference type="Pfam" id="PF00486">
    <property type="entry name" value="Trans_reg_C"/>
    <property type="match status" value="1"/>
</dbReference>
<dbReference type="GO" id="GO:0003677">
    <property type="term" value="F:DNA binding"/>
    <property type="evidence" value="ECO:0007669"/>
    <property type="project" value="UniProtKB-UniRule"/>
</dbReference>
<keyword evidence="1 2" id="KW-0238">DNA-binding</keyword>
<name>L8J6P7_9GAMM</name>
<dbReference type="GO" id="GO:0000160">
    <property type="term" value="P:phosphorelay signal transduction system"/>
    <property type="evidence" value="ECO:0007669"/>
    <property type="project" value="InterPro"/>
</dbReference>
<accession>L8J6P7</accession>
<evidence type="ECO:0000256" key="2">
    <source>
        <dbReference type="PROSITE-ProRule" id="PRU01091"/>
    </source>
</evidence>
<dbReference type="Gene3D" id="1.10.10.10">
    <property type="entry name" value="Winged helix-like DNA-binding domain superfamily/Winged helix DNA-binding domain"/>
    <property type="match status" value="1"/>
</dbReference>
<evidence type="ECO:0000313" key="5">
    <source>
        <dbReference type="Proteomes" id="UP000011134"/>
    </source>
</evidence>
<dbReference type="PROSITE" id="PS51755">
    <property type="entry name" value="OMPR_PHOB"/>
    <property type="match status" value="1"/>
</dbReference>
<evidence type="ECO:0000259" key="3">
    <source>
        <dbReference type="PROSITE" id="PS51755"/>
    </source>
</evidence>
<dbReference type="PATRIC" id="fig|1056511.3.peg.3554"/>
<comment type="caution">
    <text evidence="4">The sequence shown here is derived from an EMBL/GenBank/DDBJ whole genome shotgun (WGS) entry which is preliminary data.</text>
</comment>
<dbReference type="GO" id="GO:0006355">
    <property type="term" value="P:regulation of DNA-templated transcription"/>
    <property type="evidence" value="ECO:0007669"/>
    <property type="project" value="InterPro"/>
</dbReference>
<feature type="domain" description="OmpR/PhoB-type" evidence="3">
    <location>
        <begin position="1"/>
        <end position="89"/>
    </location>
</feature>
<dbReference type="InterPro" id="IPR016032">
    <property type="entry name" value="Sig_transdc_resp-reg_C-effctor"/>
</dbReference>
<sequence>MSYHQLTNPLKQRARRLKSTECEILQMLIQHEGEYVSRETLLNEVWRGRVVSHENIAQSISQLRIALDDNGKEQKVIKTKPKAGYMLLPDHIEVQHTRPAPELPEATVPSSTLDDKDVELTLQQKLITTLLSAKVVKDWPFYALFIIASMNIFYTHDLFWNATNPPEYNTTTYQTNGVMFIIDHHTASLNLYQHIEKQLPENIHNVMISKNPDSFYVSCIFTNKKTGERNTKNLSFSVELNFDYIQEKIVEKCN</sequence>
<gene>
    <name evidence="4" type="ORF">C942_02480</name>
</gene>
<reference evidence="4 5" key="1">
    <citation type="submission" date="2012-12" db="EMBL/GenBank/DDBJ databases">
        <title>Genome Assembly of Photobacterium sp. AK15.</title>
        <authorList>
            <person name="Khatri I."/>
            <person name="Vaidya B."/>
            <person name="Srinivas T.N.R."/>
            <person name="Subramanian S."/>
            <person name="Pinnaka A."/>
        </authorList>
    </citation>
    <scope>NUCLEOTIDE SEQUENCE [LARGE SCALE GENOMIC DNA]</scope>
    <source>
        <strain evidence="4 5">AK15</strain>
    </source>
</reference>
<proteinExistence type="predicted"/>
<dbReference type="CDD" id="cd00383">
    <property type="entry name" value="trans_reg_C"/>
    <property type="match status" value="1"/>
</dbReference>
<dbReference type="SMART" id="SM00862">
    <property type="entry name" value="Trans_reg_C"/>
    <property type="match status" value="1"/>
</dbReference>
<protein>
    <submittedName>
        <fullName evidence="4">Putative regulatory protein</fullName>
    </submittedName>
</protein>
<dbReference type="EMBL" id="AMZO01000026">
    <property type="protein sequence ID" value="ELR64456.1"/>
    <property type="molecule type" value="Genomic_DNA"/>
</dbReference>
<dbReference type="InterPro" id="IPR001867">
    <property type="entry name" value="OmpR/PhoB-type_DNA-bd"/>
</dbReference>
<dbReference type="Proteomes" id="UP000011134">
    <property type="component" value="Unassembled WGS sequence"/>
</dbReference>
<organism evidence="4 5">
    <name type="scientific">Photobacterium marinum</name>
    <dbReference type="NCBI Taxonomy" id="1056511"/>
    <lineage>
        <taxon>Bacteria</taxon>
        <taxon>Pseudomonadati</taxon>
        <taxon>Pseudomonadota</taxon>
        <taxon>Gammaproteobacteria</taxon>
        <taxon>Vibrionales</taxon>
        <taxon>Vibrionaceae</taxon>
        <taxon>Photobacterium</taxon>
    </lineage>
</organism>
<keyword evidence="5" id="KW-1185">Reference proteome</keyword>
<dbReference type="RefSeq" id="WP_007468095.1">
    <property type="nucleotide sequence ID" value="NZ_AMZO01000026.1"/>
</dbReference>
<dbReference type="InterPro" id="IPR036388">
    <property type="entry name" value="WH-like_DNA-bd_sf"/>
</dbReference>
<feature type="DNA-binding region" description="OmpR/PhoB-type" evidence="2">
    <location>
        <begin position="1"/>
        <end position="89"/>
    </location>
</feature>
<evidence type="ECO:0000313" key="4">
    <source>
        <dbReference type="EMBL" id="ELR64456.1"/>
    </source>
</evidence>
<dbReference type="SUPFAM" id="SSF46894">
    <property type="entry name" value="C-terminal effector domain of the bipartite response regulators"/>
    <property type="match status" value="1"/>
</dbReference>
<dbReference type="AlphaFoldDB" id="L8J6P7"/>
<evidence type="ECO:0000256" key="1">
    <source>
        <dbReference type="ARBA" id="ARBA00023125"/>
    </source>
</evidence>